<proteinExistence type="predicted"/>
<evidence type="ECO:0000256" key="1">
    <source>
        <dbReference type="SAM" id="MobiDB-lite"/>
    </source>
</evidence>
<protein>
    <submittedName>
        <fullName evidence="2">DUF1292 domain-containing protein</fullName>
    </submittedName>
</protein>
<evidence type="ECO:0000313" key="2">
    <source>
        <dbReference type="EMBL" id="MFC4076843.1"/>
    </source>
</evidence>
<dbReference type="Pfam" id="PF06949">
    <property type="entry name" value="DUF1292"/>
    <property type="match status" value="1"/>
</dbReference>
<sequence>MTKTKAEGRSMDTKEQEKIPRKLDILEAEFGPELTLVDEGGADSESRYQILRELDLAGRHYVVLRPPDSRDADAAVYRVTESEAGRHIEHVEDEIEWEEVADAIDELLINDES</sequence>
<accession>A0ABV8JD43</accession>
<comment type="caution">
    <text evidence="2">The sequence shown here is derived from an EMBL/GenBank/DDBJ whole genome shotgun (WGS) entry which is preliminary data.</text>
</comment>
<organism evidence="2 3">
    <name type="scientific">Salinithrix halophila</name>
    <dbReference type="NCBI Taxonomy" id="1485204"/>
    <lineage>
        <taxon>Bacteria</taxon>
        <taxon>Bacillati</taxon>
        <taxon>Bacillota</taxon>
        <taxon>Bacilli</taxon>
        <taxon>Bacillales</taxon>
        <taxon>Thermoactinomycetaceae</taxon>
        <taxon>Salinithrix</taxon>
    </lineage>
</organism>
<name>A0ABV8JD43_9BACL</name>
<reference evidence="3" key="1">
    <citation type="journal article" date="2019" name="Int. J. Syst. Evol. Microbiol.">
        <title>The Global Catalogue of Microorganisms (GCM) 10K type strain sequencing project: providing services to taxonomists for standard genome sequencing and annotation.</title>
        <authorList>
            <consortium name="The Broad Institute Genomics Platform"/>
            <consortium name="The Broad Institute Genome Sequencing Center for Infectious Disease"/>
            <person name="Wu L."/>
            <person name="Ma J."/>
        </authorList>
    </citation>
    <scope>NUCLEOTIDE SEQUENCE [LARGE SCALE GENOMIC DNA]</scope>
    <source>
        <strain evidence="3">IBRC-M 10813</strain>
    </source>
</reference>
<feature type="region of interest" description="Disordered" evidence="1">
    <location>
        <begin position="1"/>
        <end position="20"/>
    </location>
</feature>
<dbReference type="Proteomes" id="UP001595843">
    <property type="component" value="Unassembled WGS sequence"/>
</dbReference>
<evidence type="ECO:0000313" key="3">
    <source>
        <dbReference type="Proteomes" id="UP001595843"/>
    </source>
</evidence>
<gene>
    <name evidence="2" type="ORF">ACFOUO_08465</name>
</gene>
<dbReference type="InterPro" id="IPR009711">
    <property type="entry name" value="UPF0473"/>
</dbReference>
<dbReference type="EMBL" id="JBHSAP010000009">
    <property type="protein sequence ID" value="MFC4076843.1"/>
    <property type="molecule type" value="Genomic_DNA"/>
</dbReference>
<keyword evidence="3" id="KW-1185">Reference proteome</keyword>